<reference evidence="1 2" key="1">
    <citation type="submission" date="2018-12" db="EMBL/GenBank/DDBJ databases">
        <authorList>
            <person name="Criscuolo A."/>
        </authorList>
    </citation>
    <scope>NUCLEOTIDE SEQUENCE [LARGE SCALE GENOMIC DNA]</scope>
    <source>
        <strain evidence="1">ACIP1116241</strain>
    </source>
</reference>
<sequence length="73" mass="7881">MVFVVFHLNEPGRPASRTAIAIHHIISIREVADDAGTEIKLTDGTLINVTEPFKTIMEEVARVGSPAKAPEDG</sequence>
<dbReference type="RefSeq" id="WP_126156267.1">
    <property type="nucleotide sequence ID" value="NZ_UZWE01000077.1"/>
</dbReference>
<evidence type="ECO:0000313" key="1">
    <source>
        <dbReference type="EMBL" id="VDS10730.1"/>
    </source>
</evidence>
<dbReference type="Proteomes" id="UP000270743">
    <property type="component" value="Unassembled WGS sequence"/>
</dbReference>
<gene>
    <name evidence="1" type="ORF">PARHAE_03949</name>
</gene>
<dbReference type="OrthoDB" id="7774895at2"/>
<protein>
    <submittedName>
        <fullName evidence="1">Uncharacterized protein</fullName>
    </submittedName>
</protein>
<evidence type="ECO:0000313" key="2">
    <source>
        <dbReference type="Proteomes" id="UP000270743"/>
    </source>
</evidence>
<keyword evidence="2" id="KW-1185">Reference proteome</keyword>
<proteinExistence type="predicted"/>
<organism evidence="1 2">
    <name type="scientific">Paracoccus haematequi</name>
    <dbReference type="NCBI Taxonomy" id="2491866"/>
    <lineage>
        <taxon>Bacteria</taxon>
        <taxon>Pseudomonadati</taxon>
        <taxon>Pseudomonadota</taxon>
        <taxon>Alphaproteobacteria</taxon>
        <taxon>Rhodobacterales</taxon>
        <taxon>Paracoccaceae</taxon>
        <taxon>Paracoccus</taxon>
    </lineage>
</organism>
<accession>A0A3S4EUK7</accession>
<dbReference type="AlphaFoldDB" id="A0A3S4EUK7"/>
<dbReference type="EMBL" id="UZWE01000077">
    <property type="protein sequence ID" value="VDS10730.1"/>
    <property type="molecule type" value="Genomic_DNA"/>
</dbReference>
<name>A0A3S4EUK7_9RHOB</name>